<organism evidence="2 3">
    <name type="scientific">Ophiocordyceps sinensis</name>
    <dbReference type="NCBI Taxonomy" id="72228"/>
    <lineage>
        <taxon>Eukaryota</taxon>
        <taxon>Fungi</taxon>
        <taxon>Dikarya</taxon>
        <taxon>Ascomycota</taxon>
        <taxon>Pezizomycotina</taxon>
        <taxon>Sordariomycetes</taxon>
        <taxon>Hypocreomycetidae</taxon>
        <taxon>Hypocreales</taxon>
        <taxon>Ophiocordycipitaceae</taxon>
        <taxon>Ophiocordyceps</taxon>
    </lineage>
</organism>
<evidence type="ECO:0000313" key="3">
    <source>
        <dbReference type="Proteomes" id="UP000557566"/>
    </source>
</evidence>
<dbReference type="EMBL" id="JAAVMX010000005">
    <property type="protein sequence ID" value="KAF4507545.1"/>
    <property type="molecule type" value="Genomic_DNA"/>
</dbReference>
<evidence type="ECO:0000256" key="1">
    <source>
        <dbReference type="SAM" id="MobiDB-lite"/>
    </source>
</evidence>
<name>A0A8H4LYJ8_9HYPO</name>
<comment type="caution">
    <text evidence="2">The sequence shown here is derived from an EMBL/GenBank/DDBJ whole genome shotgun (WGS) entry which is preliminary data.</text>
</comment>
<evidence type="ECO:0000313" key="2">
    <source>
        <dbReference type="EMBL" id="KAF4507545.1"/>
    </source>
</evidence>
<sequence length="106" mass="11530">MDARSSRCMQCNGRGDLCEPVPAGMSGDAKDILAMRDEMQQLWEGRNEEEQCKIALLYYQLCAASGVPLSGDLLELSPLTRGRANGRRNSGSPRLAPPPSVGIEHQ</sequence>
<dbReference type="AlphaFoldDB" id="A0A8H4LYJ8"/>
<proteinExistence type="predicted"/>
<keyword evidence="3" id="KW-1185">Reference proteome</keyword>
<protein>
    <submittedName>
        <fullName evidence="2">Uncharacterized protein</fullName>
    </submittedName>
</protein>
<feature type="compositionally biased region" description="Low complexity" evidence="1">
    <location>
        <begin position="81"/>
        <end position="94"/>
    </location>
</feature>
<reference evidence="2 3" key="1">
    <citation type="journal article" date="2020" name="Genome Biol. Evol.">
        <title>A new high-quality draft genome assembly of the Chinese cordyceps Ophiocordyceps sinensis.</title>
        <authorList>
            <person name="Shu R."/>
            <person name="Zhang J."/>
            <person name="Meng Q."/>
            <person name="Zhang H."/>
            <person name="Zhou G."/>
            <person name="Li M."/>
            <person name="Wu P."/>
            <person name="Zhao Y."/>
            <person name="Chen C."/>
            <person name="Qin Q."/>
        </authorList>
    </citation>
    <scope>NUCLEOTIDE SEQUENCE [LARGE SCALE GENOMIC DNA]</scope>
    <source>
        <strain evidence="2 3">IOZ07</strain>
    </source>
</reference>
<feature type="region of interest" description="Disordered" evidence="1">
    <location>
        <begin position="81"/>
        <end position="106"/>
    </location>
</feature>
<accession>A0A8H4LYJ8</accession>
<dbReference type="Proteomes" id="UP000557566">
    <property type="component" value="Unassembled WGS sequence"/>
</dbReference>
<gene>
    <name evidence="2" type="ORF">G6O67_004035</name>
</gene>